<evidence type="ECO:0000256" key="3">
    <source>
        <dbReference type="ARBA" id="ARBA00022448"/>
    </source>
</evidence>
<dbReference type="EMBL" id="CABL01000011">
    <property type="protein sequence ID" value="CBH75519.1"/>
    <property type="molecule type" value="Genomic_DNA"/>
</dbReference>
<accession>E6PGD1</accession>
<dbReference type="GO" id="GO:0016787">
    <property type="term" value="F:hydrolase activity"/>
    <property type="evidence" value="ECO:0007669"/>
    <property type="project" value="UniProtKB-KW"/>
</dbReference>
<name>E6PGD1_9ZZZZ</name>
<dbReference type="PANTHER" id="PTHR11693">
    <property type="entry name" value="ATP SYNTHASE GAMMA CHAIN"/>
    <property type="match status" value="1"/>
</dbReference>
<dbReference type="PANTHER" id="PTHR11693:SF22">
    <property type="entry name" value="ATP SYNTHASE SUBUNIT GAMMA, MITOCHONDRIAL"/>
    <property type="match status" value="1"/>
</dbReference>
<keyword evidence="7" id="KW-0139">CF(1)</keyword>
<comment type="similarity">
    <text evidence="2">Belongs to the ATPase gamma chain family.</text>
</comment>
<keyword evidence="6" id="KW-0472">Membrane</keyword>
<organism evidence="9">
    <name type="scientific">mine drainage metagenome</name>
    <dbReference type="NCBI Taxonomy" id="410659"/>
    <lineage>
        <taxon>unclassified sequences</taxon>
        <taxon>metagenomes</taxon>
        <taxon>ecological metagenomes</taxon>
    </lineage>
</organism>
<dbReference type="CDD" id="cd12151">
    <property type="entry name" value="F1-ATPase_gamma"/>
    <property type="match status" value="1"/>
</dbReference>
<evidence type="ECO:0000256" key="6">
    <source>
        <dbReference type="ARBA" id="ARBA00023136"/>
    </source>
</evidence>
<proteinExistence type="inferred from homology"/>
<evidence type="ECO:0000256" key="2">
    <source>
        <dbReference type="ARBA" id="ARBA00007681"/>
    </source>
</evidence>
<protein>
    <submittedName>
        <fullName evidence="9">F1 sector of membrane-bound ATP synthase, gamma subunit</fullName>
        <ecNumber evidence="9">3.6.3.14</ecNumber>
    </submittedName>
</protein>
<keyword evidence="3" id="KW-0813">Transport</keyword>
<dbReference type="AlphaFoldDB" id="E6PGD1"/>
<dbReference type="PROSITE" id="PS00153">
    <property type="entry name" value="ATPASE_GAMMA"/>
    <property type="match status" value="1"/>
</dbReference>
<dbReference type="InterPro" id="IPR035968">
    <property type="entry name" value="ATP_synth_F1_ATPase_gsu"/>
</dbReference>
<keyword evidence="5" id="KW-0406">Ion transport</keyword>
<keyword evidence="4" id="KW-0375">Hydrogen ion transport</keyword>
<evidence type="ECO:0000256" key="5">
    <source>
        <dbReference type="ARBA" id="ARBA00023065"/>
    </source>
</evidence>
<dbReference type="GO" id="GO:0045259">
    <property type="term" value="C:proton-transporting ATP synthase complex"/>
    <property type="evidence" value="ECO:0007669"/>
    <property type="project" value="UniProtKB-KW"/>
</dbReference>
<comment type="subcellular location">
    <subcellularLocation>
        <location evidence="1">Membrane</location>
        <topology evidence="1">Peripheral membrane protein</topology>
    </subcellularLocation>
</comment>
<dbReference type="NCBIfam" id="TIGR01146">
    <property type="entry name" value="ATPsyn_F1gamma"/>
    <property type="match status" value="1"/>
</dbReference>
<evidence type="ECO:0000256" key="4">
    <source>
        <dbReference type="ARBA" id="ARBA00022781"/>
    </source>
</evidence>
<dbReference type="GO" id="GO:0046933">
    <property type="term" value="F:proton-transporting ATP synthase activity, rotational mechanism"/>
    <property type="evidence" value="ECO:0007669"/>
    <property type="project" value="InterPro"/>
</dbReference>
<evidence type="ECO:0000313" key="9">
    <source>
        <dbReference type="EMBL" id="CBH75519.1"/>
    </source>
</evidence>
<keyword evidence="9" id="KW-0378">Hydrolase</keyword>
<dbReference type="InterPro" id="IPR023632">
    <property type="entry name" value="ATP_synth_F1_gsu_CS"/>
</dbReference>
<comment type="caution">
    <text evidence="9">The sequence shown here is derived from an EMBL/GenBank/DDBJ whole genome shotgun (WGS) entry which is preliminary data.</text>
</comment>
<dbReference type="SUPFAM" id="SSF52943">
    <property type="entry name" value="ATP synthase (F1-ATPase), gamma subunit"/>
    <property type="match status" value="1"/>
</dbReference>
<evidence type="ECO:0000256" key="1">
    <source>
        <dbReference type="ARBA" id="ARBA00004170"/>
    </source>
</evidence>
<dbReference type="EC" id="3.6.3.14" evidence="9"/>
<dbReference type="Gene3D" id="1.10.287.80">
    <property type="entry name" value="ATP synthase, gamma subunit, helix hairpin domain"/>
    <property type="match status" value="1"/>
</dbReference>
<dbReference type="HAMAP" id="MF_00815">
    <property type="entry name" value="ATP_synth_gamma_bact"/>
    <property type="match status" value="1"/>
</dbReference>
<reference evidence="9" key="1">
    <citation type="submission" date="2009-10" db="EMBL/GenBank/DDBJ databases">
        <title>Diversity of trophic interactions inside an arsenic-rich microbial ecosystem.</title>
        <authorList>
            <person name="Bertin P.N."/>
            <person name="Heinrich-Salmeron A."/>
            <person name="Pelletier E."/>
            <person name="Goulhen-Chollet F."/>
            <person name="Arsene-Ploetze F."/>
            <person name="Gallien S."/>
            <person name="Calteau A."/>
            <person name="Vallenet D."/>
            <person name="Casiot C."/>
            <person name="Chane-Woon-Ming B."/>
            <person name="Giloteaux L."/>
            <person name="Barakat M."/>
            <person name="Bonnefoy V."/>
            <person name="Bruneel O."/>
            <person name="Chandler M."/>
            <person name="Cleiss J."/>
            <person name="Duran R."/>
            <person name="Elbaz-Poulichet F."/>
            <person name="Fonknechten N."/>
            <person name="Lauga B."/>
            <person name="Mornico D."/>
            <person name="Ortet P."/>
            <person name="Schaeffer C."/>
            <person name="Siguier P."/>
            <person name="Alexander Thil Smith A."/>
            <person name="Van Dorsselaer A."/>
            <person name="Weissenbach J."/>
            <person name="Medigue C."/>
            <person name="Le Paslier D."/>
        </authorList>
    </citation>
    <scope>NUCLEOTIDE SEQUENCE</scope>
</reference>
<dbReference type="PRINTS" id="PR00126">
    <property type="entry name" value="ATPASEGAMMA"/>
</dbReference>
<evidence type="ECO:0000256" key="7">
    <source>
        <dbReference type="ARBA" id="ARBA00023196"/>
    </source>
</evidence>
<evidence type="ECO:0000256" key="8">
    <source>
        <dbReference type="ARBA" id="ARBA00023310"/>
    </source>
</evidence>
<gene>
    <name evidence="9" type="primary">atpG</name>
    <name evidence="9" type="ORF">CARN1_2589</name>
</gene>
<dbReference type="Gene3D" id="3.40.1380.10">
    <property type="match status" value="1"/>
</dbReference>
<keyword evidence="8" id="KW-0066">ATP synthesis</keyword>
<sequence>MASVKDLRDQIRSLKNTQQITKAMKQVAAAKIRRAEAAQKQARPYAETLGEMLRELVGAVSRIDHPFMNPGNTSAPSGMILMTADKGLCGAFNANVIRQGESFLREHPGAVMYSVGVKARQAVRRLGGGDHPSWPLNSASKLDAAREVARMASAAFVEGKISEIVLVSSKMLSMLVQRPQTLTLVPIAREGISADAAASGPKAMVEFAPTPEAVLSQLLPKYLEFTIFSAMLETDAAFFAAQLVAMNNATDNAGKLIDEYTIQMNNARQAAITKELLEIVGGAEALNG</sequence>
<dbReference type="Pfam" id="PF00231">
    <property type="entry name" value="ATP-synt"/>
    <property type="match status" value="1"/>
</dbReference>
<dbReference type="InterPro" id="IPR000131">
    <property type="entry name" value="ATP_synth_F1_gsu"/>
</dbReference>